<dbReference type="PANTHER" id="PTHR23505">
    <property type="entry name" value="SPINSTER"/>
    <property type="match status" value="1"/>
</dbReference>
<feature type="transmembrane region" description="Helical" evidence="7">
    <location>
        <begin position="448"/>
        <end position="471"/>
    </location>
</feature>
<evidence type="ECO:0000256" key="4">
    <source>
        <dbReference type="ARBA" id="ARBA00022989"/>
    </source>
</evidence>
<evidence type="ECO:0000259" key="8">
    <source>
        <dbReference type="PROSITE" id="PS50850"/>
    </source>
</evidence>
<feature type="transmembrane region" description="Helical" evidence="7">
    <location>
        <begin position="384"/>
        <end position="406"/>
    </location>
</feature>
<dbReference type="PANTHER" id="PTHR23505:SF79">
    <property type="entry name" value="PROTEIN SPINSTER"/>
    <property type="match status" value="1"/>
</dbReference>
<comment type="caution">
    <text evidence="9">The sequence shown here is derived from an EMBL/GenBank/DDBJ whole genome shotgun (WGS) entry which is preliminary data.</text>
</comment>
<comment type="similarity">
    <text evidence="6">Belongs to the major facilitator superfamily. Spinster (TC 2.A.1.49) family.</text>
</comment>
<keyword evidence="4 7" id="KW-1133">Transmembrane helix</keyword>
<feature type="transmembrane region" description="Helical" evidence="7">
    <location>
        <begin position="229"/>
        <end position="251"/>
    </location>
</feature>
<evidence type="ECO:0000256" key="3">
    <source>
        <dbReference type="ARBA" id="ARBA00022692"/>
    </source>
</evidence>
<evidence type="ECO:0000313" key="10">
    <source>
        <dbReference type="Proteomes" id="UP000749559"/>
    </source>
</evidence>
<dbReference type="Gene3D" id="1.20.1250.20">
    <property type="entry name" value="MFS general substrate transporter like domains"/>
    <property type="match status" value="1"/>
</dbReference>
<dbReference type="InterPro" id="IPR020846">
    <property type="entry name" value="MFS_dom"/>
</dbReference>
<gene>
    <name evidence="9" type="ORF">OFUS_LOCUS12479</name>
</gene>
<evidence type="ECO:0000256" key="5">
    <source>
        <dbReference type="ARBA" id="ARBA00023136"/>
    </source>
</evidence>
<dbReference type="GO" id="GO:0016020">
    <property type="term" value="C:membrane"/>
    <property type="evidence" value="ECO:0007669"/>
    <property type="project" value="UniProtKB-SubCell"/>
</dbReference>
<feature type="transmembrane region" description="Helical" evidence="7">
    <location>
        <begin position="173"/>
        <end position="194"/>
    </location>
</feature>
<feature type="transmembrane region" description="Helical" evidence="7">
    <location>
        <begin position="21"/>
        <end position="45"/>
    </location>
</feature>
<reference evidence="9" key="1">
    <citation type="submission" date="2022-03" db="EMBL/GenBank/DDBJ databases">
        <authorList>
            <person name="Martin C."/>
        </authorList>
    </citation>
    <scope>NUCLEOTIDE SEQUENCE</scope>
</reference>
<dbReference type="InterPro" id="IPR044770">
    <property type="entry name" value="MFS_spinster-like"/>
</dbReference>
<dbReference type="Pfam" id="PF07690">
    <property type="entry name" value="MFS_1"/>
    <property type="match status" value="1"/>
</dbReference>
<evidence type="ECO:0000313" key="9">
    <source>
        <dbReference type="EMBL" id="CAH1786619.1"/>
    </source>
</evidence>
<feature type="transmembrane region" description="Helical" evidence="7">
    <location>
        <begin position="109"/>
        <end position="131"/>
    </location>
</feature>
<protein>
    <recommendedName>
        <fullName evidence="8">Major facilitator superfamily (MFS) profile domain-containing protein</fullName>
    </recommendedName>
</protein>
<dbReference type="PROSITE" id="PS50850">
    <property type="entry name" value="MFS"/>
    <property type="match status" value="1"/>
</dbReference>
<accession>A0A8S4P560</accession>
<dbReference type="SUPFAM" id="SSF103473">
    <property type="entry name" value="MFS general substrate transporter"/>
    <property type="match status" value="1"/>
</dbReference>
<feature type="transmembrane region" description="Helical" evidence="7">
    <location>
        <begin position="280"/>
        <end position="305"/>
    </location>
</feature>
<comment type="subcellular location">
    <subcellularLocation>
        <location evidence="1">Membrane</location>
        <topology evidence="1">Multi-pass membrane protein</topology>
    </subcellularLocation>
</comment>
<dbReference type="AlphaFoldDB" id="A0A8S4P560"/>
<evidence type="ECO:0000256" key="1">
    <source>
        <dbReference type="ARBA" id="ARBA00004141"/>
    </source>
</evidence>
<feature type="transmembrane region" description="Helical" evidence="7">
    <location>
        <begin position="143"/>
        <end position="161"/>
    </location>
</feature>
<feature type="transmembrane region" description="Helical" evidence="7">
    <location>
        <begin position="325"/>
        <end position="344"/>
    </location>
</feature>
<proteinExistence type="inferred from homology"/>
<keyword evidence="2" id="KW-0813">Transport</keyword>
<name>A0A8S4P560_OWEFU</name>
<evidence type="ECO:0000256" key="2">
    <source>
        <dbReference type="ARBA" id="ARBA00022448"/>
    </source>
</evidence>
<keyword evidence="10" id="KW-1185">Reference proteome</keyword>
<dbReference type="OrthoDB" id="3639251at2759"/>
<sequence>MGTDVKEGISGMVQYAKSNRYALYVLFMCMMAYLVNQMNTFVVVATNTSMAQELQYGDRVCNATNATATAILIAESHPNVTANIYCQQNNNLCDRNTTVCQWKYLGTGILYQLLAGPLYIVLYAVSGIPLGMISELNNINRKLILAICVILWSVMTLLSGFSQAYWHVAVCRLALGIFGAGCVPFAASIIAGYFEQSKRGAALGFFNWGIYVGYSISFLMLIAERNLGWRAVYFIAGAPGLAVGIIILITVKDPEKEDDADSEAALSKIKNTAGKLKRACLVFLNPILLILCLGGAIRNGAGIVWAYNINNFFRFYHPGTRVEAWMSWIPLTFGSAGSFLGGVISDKFARTRGPVGRLIVLIGSLLISAPFQVGTLFLPMPWAFISHIPAYLIGEMWIGVCLAVVVDLVPEDLRASSVAVYIFIIQMIGGNMNLMVTPLRQVLDLRYALLIGFPGSYVLGALIFILTAFLLKKYRPHIQDDIDHAEIVVPPISEIPEKENLAYNKDSGNGYATVTDIDTGIMPIERDNQASPTKKRYIDPSTL</sequence>
<dbReference type="InterPro" id="IPR011701">
    <property type="entry name" value="MFS"/>
</dbReference>
<evidence type="ECO:0000256" key="7">
    <source>
        <dbReference type="SAM" id="Phobius"/>
    </source>
</evidence>
<dbReference type="InterPro" id="IPR036259">
    <property type="entry name" value="MFS_trans_sf"/>
</dbReference>
<feature type="domain" description="Major facilitator superfamily (MFS) profile" evidence="8">
    <location>
        <begin position="25"/>
        <end position="479"/>
    </location>
</feature>
<feature type="transmembrane region" description="Helical" evidence="7">
    <location>
        <begin position="201"/>
        <end position="223"/>
    </location>
</feature>
<dbReference type="EMBL" id="CAIIXF020000006">
    <property type="protein sequence ID" value="CAH1786619.1"/>
    <property type="molecule type" value="Genomic_DNA"/>
</dbReference>
<feature type="transmembrane region" description="Helical" evidence="7">
    <location>
        <begin position="418"/>
        <end position="436"/>
    </location>
</feature>
<dbReference type="Proteomes" id="UP000749559">
    <property type="component" value="Unassembled WGS sequence"/>
</dbReference>
<keyword evidence="3 7" id="KW-0812">Transmembrane</keyword>
<organism evidence="9 10">
    <name type="scientific">Owenia fusiformis</name>
    <name type="common">Polychaete worm</name>
    <dbReference type="NCBI Taxonomy" id="6347"/>
    <lineage>
        <taxon>Eukaryota</taxon>
        <taxon>Metazoa</taxon>
        <taxon>Spiralia</taxon>
        <taxon>Lophotrochozoa</taxon>
        <taxon>Annelida</taxon>
        <taxon>Polychaeta</taxon>
        <taxon>Sedentaria</taxon>
        <taxon>Canalipalpata</taxon>
        <taxon>Sabellida</taxon>
        <taxon>Oweniida</taxon>
        <taxon>Oweniidae</taxon>
        <taxon>Owenia</taxon>
    </lineage>
</organism>
<feature type="transmembrane region" description="Helical" evidence="7">
    <location>
        <begin position="356"/>
        <end position="378"/>
    </location>
</feature>
<dbReference type="GO" id="GO:0022857">
    <property type="term" value="F:transmembrane transporter activity"/>
    <property type="evidence" value="ECO:0007669"/>
    <property type="project" value="InterPro"/>
</dbReference>
<evidence type="ECO:0000256" key="6">
    <source>
        <dbReference type="ARBA" id="ARBA00024338"/>
    </source>
</evidence>
<keyword evidence="5 7" id="KW-0472">Membrane</keyword>